<reference evidence="1" key="1">
    <citation type="submission" date="2021-01" db="EMBL/GenBank/DDBJ databases">
        <title>Phytophthora aleatoria, a newly-described species from Pinus radiata is distinct from Phytophthora cactorum isolates based on comparative genomics.</title>
        <authorList>
            <person name="Mcdougal R."/>
            <person name="Panda P."/>
            <person name="Williams N."/>
            <person name="Studholme D.J."/>
        </authorList>
    </citation>
    <scope>NUCLEOTIDE SEQUENCE</scope>
    <source>
        <strain evidence="1">NZFS 4037</strain>
    </source>
</reference>
<keyword evidence="2" id="KW-1185">Reference proteome</keyword>
<gene>
    <name evidence="1" type="ORF">JG688_00018145</name>
</gene>
<organism evidence="1 2">
    <name type="scientific">Phytophthora aleatoria</name>
    <dbReference type="NCBI Taxonomy" id="2496075"/>
    <lineage>
        <taxon>Eukaryota</taxon>
        <taxon>Sar</taxon>
        <taxon>Stramenopiles</taxon>
        <taxon>Oomycota</taxon>
        <taxon>Peronosporomycetes</taxon>
        <taxon>Peronosporales</taxon>
        <taxon>Peronosporaceae</taxon>
        <taxon>Phytophthora</taxon>
    </lineage>
</organism>
<proteinExistence type="predicted"/>
<evidence type="ECO:0000313" key="2">
    <source>
        <dbReference type="Proteomes" id="UP000709295"/>
    </source>
</evidence>
<accession>A0A8J5MBQ0</accession>
<sequence length="103" mass="11777">MEKMKASLQVGQDDHPVGLQHCYRAPPHLPLLDGVLVSPRGDHCYVDETSTHRAWLLLCKECDRSIAQENCQNLQLQMVLHWKTTTTTTPAYTAGPNWLGWWH</sequence>
<dbReference type="Proteomes" id="UP000709295">
    <property type="component" value="Unassembled WGS sequence"/>
</dbReference>
<dbReference type="AlphaFoldDB" id="A0A8J5MBQ0"/>
<protein>
    <submittedName>
        <fullName evidence="1">Uncharacterized protein</fullName>
    </submittedName>
</protein>
<dbReference type="EMBL" id="JAENGY010003125">
    <property type="protein sequence ID" value="KAG6942375.1"/>
    <property type="molecule type" value="Genomic_DNA"/>
</dbReference>
<name>A0A8J5MBQ0_9STRA</name>
<evidence type="ECO:0000313" key="1">
    <source>
        <dbReference type="EMBL" id="KAG6942375.1"/>
    </source>
</evidence>
<comment type="caution">
    <text evidence="1">The sequence shown here is derived from an EMBL/GenBank/DDBJ whole genome shotgun (WGS) entry which is preliminary data.</text>
</comment>